<dbReference type="InterPro" id="IPR032623">
    <property type="entry name" value="FecR_N"/>
</dbReference>
<dbReference type="Gene3D" id="3.55.50.30">
    <property type="match status" value="1"/>
</dbReference>
<dbReference type="PANTHER" id="PTHR30273">
    <property type="entry name" value="PERIPLASMIC SIGNAL SENSOR AND SIGMA FACTOR ACTIVATOR FECR-RELATED"/>
    <property type="match status" value="1"/>
</dbReference>
<feature type="domain" description="FecR protein" evidence="2">
    <location>
        <begin position="121"/>
        <end position="212"/>
    </location>
</feature>
<dbReference type="Pfam" id="PF16220">
    <property type="entry name" value="DUF4880"/>
    <property type="match status" value="1"/>
</dbReference>
<gene>
    <name evidence="4" type="ORF">DJ019_09060</name>
</gene>
<keyword evidence="5" id="KW-1185">Reference proteome</keyword>
<dbReference type="RefSeq" id="WP_111275694.1">
    <property type="nucleotide sequence ID" value="NZ_QFYS01000003.1"/>
</dbReference>
<feature type="domain" description="FecR N-terminal" evidence="3">
    <location>
        <begin position="15"/>
        <end position="55"/>
    </location>
</feature>
<dbReference type="GO" id="GO:0016989">
    <property type="term" value="F:sigma factor antagonist activity"/>
    <property type="evidence" value="ECO:0007669"/>
    <property type="project" value="TreeGrafter"/>
</dbReference>
<dbReference type="Proteomes" id="UP000249524">
    <property type="component" value="Unassembled WGS sequence"/>
</dbReference>
<dbReference type="InterPro" id="IPR012373">
    <property type="entry name" value="Ferrdict_sens_TM"/>
</dbReference>
<accession>A0A328BIA2</accession>
<comment type="caution">
    <text evidence="4">The sequence shown here is derived from an EMBL/GenBank/DDBJ whole genome shotgun (WGS) entry which is preliminary data.</text>
</comment>
<dbReference type="PANTHER" id="PTHR30273:SF2">
    <property type="entry name" value="PROTEIN FECR"/>
    <property type="match status" value="1"/>
</dbReference>
<dbReference type="OrthoDB" id="9798846at2"/>
<proteinExistence type="predicted"/>
<dbReference type="EMBL" id="QFYS01000003">
    <property type="protein sequence ID" value="RAK66385.1"/>
    <property type="molecule type" value="Genomic_DNA"/>
</dbReference>
<evidence type="ECO:0000313" key="5">
    <source>
        <dbReference type="Proteomes" id="UP000249524"/>
    </source>
</evidence>
<protein>
    <submittedName>
        <fullName evidence="4">Iron dicitrate transport regulator FecR</fullName>
    </submittedName>
</protein>
<dbReference type="Gene3D" id="2.60.120.1440">
    <property type="match status" value="1"/>
</dbReference>
<evidence type="ECO:0000259" key="3">
    <source>
        <dbReference type="Pfam" id="PF16220"/>
    </source>
</evidence>
<evidence type="ECO:0000313" key="4">
    <source>
        <dbReference type="EMBL" id="RAK66385.1"/>
    </source>
</evidence>
<dbReference type="InterPro" id="IPR006860">
    <property type="entry name" value="FecR"/>
</dbReference>
<dbReference type="PIRSF" id="PIRSF018266">
    <property type="entry name" value="FecR"/>
    <property type="match status" value="1"/>
</dbReference>
<name>A0A328BIA2_9CAUL</name>
<dbReference type="AlphaFoldDB" id="A0A328BIA2"/>
<sequence>MSDPQPKPRPTRAQEEAAEWLARLGNHSISTQTVREFRDWRDDPVNDAAYEEAEAFWDASGRHAADPEILRMTQDALDRGKRRSGWRAWLRGPRLAGGLTLAGLAAAGGTILAVQQLEPAYATDAVEQKVVRLEDGSRVHLNVDSKVKVAFRDGERRLVLAKGEAFFDVAHDAARPFVVEADGARIRALGTKFDVRRQDGGVRVTLLQGAVQVSPEAGQGAVVLAPNQEALVSAKGAIRKVATDAARTTSWTTGRLVFRETPLAAAVAEVNRYSDRKVELAGPGLAERPVSGFFDVGDSESFARGVAELFDLSLSRGQGGSWKLAPGAAATSGPQAGPGA</sequence>
<organism evidence="4 5">
    <name type="scientific">Phenylobacterium kunshanense</name>
    <dbReference type="NCBI Taxonomy" id="1445034"/>
    <lineage>
        <taxon>Bacteria</taxon>
        <taxon>Pseudomonadati</taxon>
        <taxon>Pseudomonadota</taxon>
        <taxon>Alphaproteobacteria</taxon>
        <taxon>Caulobacterales</taxon>
        <taxon>Caulobacteraceae</taxon>
        <taxon>Phenylobacterium</taxon>
    </lineage>
</organism>
<evidence type="ECO:0000256" key="1">
    <source>
        <dbReference type="SAM" id="MobiDB-lite"/>
    </source>
</evidence>
<evidence type="ECO:0000259" key="2">
    <source>
        <dbReference type="Pfam" id="PF04773"/>
    </source>
</evidence>
<feature type="region of interest" description="Disordered" evidence="1">
    <location>
        <begin position="321"/>
        <end position="340"/>
    </location>
</feature>
<reference evidence="4 5" key="1">
    <citation type="submission" date="2018-05" db="EMBL/GenBank/DDBJ databases">
        <authorList>
            <person name="Lanie J.A."/>
            <person name="Ng W.-L."/>
            <person name="Kazmierczak K.M."/>
            <person name="Andrzejewski T.M."/>
            <person name="Davidsen T.M."/>
            <person name="Wayne K.J."/>
            <person name="Tettelin H."/>
            <person name="Glass J.I."/>
            <person name="Rusch D."/>
            <person name="Podicherti R."/>
            <person name="Tsui H.-C.T."/>
            <person name="Winkler M.E."/>
        </authorList>
    </citation>
    <scope>NUCLEOTIDE SEQUENCE [LARGE SCALE GENOMIC DNA]</scope>
    <source>
        <strain evidence="4 5">BUT-10</strain>
    </source>
</reference>
<dbReference type="Pfam" id="PF04773">
    <property type="entry name" value="FecR"/>
    <property type="match status" value="1"/>
</dbReference>